<evidence type="ECO:0000313" key="1">
    <source>
        <dbReference type="EMBL" id="KAG2843303.1"/>
    </source>
</evidence>
<comment type="caution">
    <text evidence="1">The sequence shown here is derived from an EMBL/GenBank/DDBJ whole genome shotgun (WGS) entry which is preliminary data.</text>
</comment>
<dbReference type="AlphaFoldDB" id="A0A8T0Y8D6"/>
<dbReference type="EMBL" id="RCMK01000925">
    <property type="protein sequence ID" value="KAG2907533.1"/>
    <property type="molecule type" value="Genomic_DNA"/>
</dbReference>
<reference evidence="1" key="1">
    <citation type="submission" date="2018-10" db="EMBL/GenBank/DDBJ databases">
        <title>Effector identification in a new, highly contiguous assembly of the strawberry crown rot pathogen Phytophthora cactorum.</title>
        <authorList>
            <person name="Armitage A.D."/>
            <person name="Nellist C.F."/>
            <person name="Bates H."/>
            <person name="Vickerstaff R.J."/>
            <person name="Harrison R.J."/>
        </authorList>
    </citation>
    <scope>NUCLEOTIDE SEQUENCE</scope>
    <source>
        <strain evidence="1">15-7</strain>
        <strain evidence="2">4040</strain>
    </source>
</reference>
<organism evidence="1 3">
    <name type="scientific">Phytophthora cactorum</name>
    <dbReference type="NCBI Taxonomy" id="29920"/>
    <lineage>
        <taxon>Eukaryota</taxon>
        <taxon>Sar</taxon>
        <taxon>Stramenopiles</taxon>
        <taxon>Oomycota</taxon>
        <taxon>Peronosporomycetes</taxon>
        <taxon>Peronosporales</taxon>
        <taxon>Peronosporaceae</taxon>
        <taxon>Phytophthora</taxon>
    </lineage>
</organism>
<gene>
    <name evidence="1" type="ORF">PC113_g18627</name>
    <name evidence="2" type="ORF">PC117_g20186</name>
</gene>
<dbReference type="Proteomes" id="UP000736787">
    <property type="component" value="Unassembled WGS sequence"/>
</dbReference>
<protein>
    <submittedName>
        <fullName evidence="1">Uncharacterized protein</fullName>
    </submittedName>
</protein>
<sequence>MGRRTGHLIIDYSIECCLYKNQPKYRDLGPEASLLAAVQRSDRRRVGSYGCNRKKKSCQRHIKHSVPGGPISRA</sequence>
<name>A0A8T0Y8D6_9STRA</name>
<accession>A0A8T0Y8D6</accession>
<evidence type="ECO:0000313" key="2">
    <source>
        <dbReference type="EMBL" id="KAG2907533.1"/>
    </source>
</evidence>
<dbReference type="EMBL" id="RCMG01000889">
    <property type="protein sequence ID" value="KAG2843303.1"/>
    <property type="molecule type" value="Genomic_DNA"/>
</dbReference>
<evidence type="ECO:0000313" key="3">
    <source>
        <dbReference type="Proteomes" id="UP000735874"/>
    </source>
</evidence>
<proteinExistence type="predicted"/>
<dbReference type="Proteomes" id="UP000735874">
    <property type="component" value="Unassembled WGS sequence"/>
</dbReference>